<gene>
    <name evidence="2" type="ORF">GCM10009839_43720</name>
</gene>
<dbReference type="CDD" id="cd04301">
    <property type="entry name" value="NAT_SF"/>
    <property type="match status" value="1"/>
</dbReference>
<keyword evidence="3" id="KW-1185">Reference proteome</keyword>
<protein>
    <recommendedName>
        <fullName evidence="1">N-acetyltransferase domain-containing protein</fullName>
    </recommendedName>
</protein>
<comment type="caution">
    <text evidence="2">The sequence shown here is derived from an EMBL/GenBank/DDBJ whole genome shotgun (WGS) entry which is preliminary data.</text>
</comment>
<dbReference type="InterPro" id="IPR016181">
    <property type="entry name" value="Acyl_CoA_acyltransferase"/>
</dbReference>
<evidence type="ECO:0000259" key="1">
    <source>
        <dbReference type="PROSITE" id="PS51186"/>
    </source>
</evidence>
<accession>A0ABN2UIA0</accession>
<organism evidence="2 3">
    <name type="scientific">Catenulispora yoronensis</name>
    <dbReference type="NCBI Taxonomy" id="450799"/>
    <lineage>
        <taxon>Bacteria</taxon>
        <taxon>Bacillati</taxon>
        <taxon>Actinomycetota</taxon>
        <taxon>Actinomycetes</taxon>
        <taxon>Catenulisporales</taxon>
        <taxon>Catenulisporaceae</taxon>
        <taxon>Catenulispora</taxon>
    </lineage>
</organism>
<dbReference type="Gene3D" id="3.40.630.30">
    <property type="match status" value="1"/>
</dbReference>
<evidence type="ECO:0000313" key="3">
    <source>
        <dbReference type="Proteomes" id="UP001500751"/>
    </source>
</evidence>
<reference evidence="2 3" key="1">
    <citation type="journal article" date="2019" name="Int. J. Syst. Evol. Microbiol.">
        <title>The Global Catalogue of Microorganisms (GCM) 10K type strain sequencing project: providing services to taxonomists for standard genome sequencing and annotation.</title>
        <authorList>
            <consortium name="The Broad Institute Genomics Platform"/>
            <consortium name="The Broad Institute Genome Sequencing Center for Infectious Disease"/>
            <person name="Wu L."/>
            <person name="Ma J."/>
        </authorList>
    </citation>
    <scope>NUCLEOTIDE SEQUENCE [LARGE SCALE GENOMIC DNA]</scope>
    <source>
        <strain evidence="2 3">JCM 16014</strain>
    </source>
</reference>
<name>A0ABN2UIA0_9ACTN</name>
<sequence>MFAMRPACPDDVPAVAAVITARSVWMEGQGFASWSGVVDDLAGQAAVDGTLMWVLTADERVIGCTTLAGDRPQWGWTPEQAEQDSFYLFTTCTHPDFRHARPGSLMAWWAVDKAAAEGKQFVRRGTTEISLVRYYARQGFELVHEVQRKNSLVYLMARRAQRLAGLEALFAAGFVVPVS</sequence>
<feature type="domain" description="N-acetyltransferase" evidence="1">
    <location>
        <begin position="2"/>
        <end position="161"/>
    </location>
</feature>
<dbReference type="Proteomes" id="UP001500751">
    <property type="component" value="Unassembled WGS sequence"/>
</dbReference>
<proteinExistence type="predicted"/>
<dbReference type="SUPFAM" id="SSF55729">
    <property type="entry name" value="Acyl-CoA N-acyltransferases (Nat)"/>
    <property type="match status" value="1"/>
</dbReference>
<dbReference type="EMBL" id="BAAAQN010000025">
    <property type="protein sequence ID" value="GAA2037654.1"/>
    <property type="molecule type" value="Genomic_DNA"/>
</dbReference>
<dbReference type="PROSITE" id="PS51186">
    <property type="entry name" value="GNAT"/>
    <property type="match status" value="1"/>
</dbReference>
<evidence type="ECO:0000313" key="2">
    <source>
        <dbReference type="EMBL" id="GAA2037654.1"/>
    </source>
</evidence>
<dbReference type="InterPro" id="IPR000182">
    <property type="entry name" value="GNAT_dom"/>
</dbReference>